<feature type="domain" description="Beta-lactamase-related" evidence="4">
    <location>
        <begin position="39"/>
        <end position="321"/>
    </location>
</feature>
<dbReference type="AlphaFoldDB" id="A0A1H6K769"/>
<dbReference type="OrthoDB" id="9797709at2"/>
<evidence type="ECO:0000256" key="3">
    <source>
        <dbReference type="SAM" id="SignalP"/>
    </source>
</evidence>
<dbReference type="InterPro" id="IPR012338">
    <property type="entry name" value="Beta-lactam/transpept-like"/>
</dbReference>
<dbReference type="PANTHER" id="PTHR46825:SF11">
    <property type="entry name" value="PENICILLIN-BINDING PROTEIN 4"/>
    <property type="match status" value="1"/>
</dbReference>
<dbReference type="SUPFAM" id="SSF56601">
    <property type="entry name" value="beta-lactamase/transpeptidase-like"/>
    <property type="match status" value="1"/>
</dbReference>
<dbReference type="Proteomes" id="UP000183190">
    <property type="component" value="Unassembled WGS sequence"/>
</dbReference>
<evidence type="ECO:0000313" key="5">
    <source>
        <dbReference type="EMBL" id="SEH69153.1"/>
    </source>
</evidence>
<keyword evidence="3" id="KW-0732">Signal</keyword>
<reference evidence="5 6" key="1">
    <citation type="submission" date="2016-10" db="EMBL/GenBank/DDBJ databases">
        <authorList>
            <person name="de Groot N.N."/>
        </authorList>
    </citation>
    <scope>NUCLEOTIDE SEQUENCE [LARGE SCALE GENOMIC DNA]</scope>
    <source>
        <strain evidence="5 6">YAD2003</strain>
    </source>
</reference>
<accession>A0A1H6K769</accession>
<organism evidence="5 6">
    <name type="scientific">Ruminococcus flavefaciens</name>
    <dbReference type="NCBI Taxonomy" id="1265"/>
    <lineage>
        <taxon>Bacteria</taxon>
        <taxon>Bacillati</taxon>
        <taxon>Bacillota</taxon>
        <taxon>Clostridia</taxon>
        <taxon>Eubacteriales</taxon>
        <taxon>Oscillospiraceae</taxon>
        <taxon>Ruminococcus</taxon>
    </lineage>
</organism>
<feature type="signal peptide" evidence="3">
    <location>
        <begin position="1"/>
        <end position="26"/>
    </location>
</feature>
<dbReference type="RefSeq" id="WP_074717240.1">
    <property type="nucleotide sequence ID" value="NZ_FNWV01000007.1"/>
</dbReference>
<sequence length="640" mass="70638">MKKNRIAALAAAVAIAAVSAAIPVKAEHDIVENKSYDSHDTLSCIGSVSKTFAAMAVMQLADQGKVDIDKPITEYLPDFTMADPRYKDITVRMLMNHTSGIMGTTEGDFMLFNDRDTAPHDTMLKELSTQRLKADPGNFGAYCNDGFELIELIVEQVSGQSFTDYIEENICKPLGMQQTGTAWNVFRTDEQVKTFWNGNVLLATDYCMDLGSGGVHSTASELCTFGSAFFTGDERMLSDKAKKEMSTTSVEDKYEDGFGLGWDRVDYADYSAAGVKVISKGGDTVNQHAGLVVAPDEKISVAVLSSGGSSMYDELMAMALMDIALSEKGINIQHNTPETKQTVDTVPEKYLAYEDIYISGDSVYSVTFPDSKYMEITNISSDKREKQQYMYTSDDDFVRMEGDISSGKAVQAKQQEVVTFQKRNGVDHICGDNYYEVGRKNKLSMSSYMMQRAEANPVSDAVQSAWDARNGKKYYLYNGKYSNTCYTEYPCVKIKTLPEAKGYVSSCKMIDGNNLKAALVMPGGRDLKDMTVRSENGYEVLDITNCALEFISEDAIPELDSSITEVKLSTKKAEWFSIGAAENKTLILDIPDNAAVYVYDQYDRVTYSSYMTEYGNSVPLPANGKIVFIGEDGGVIKISQ</sequence>
<name>A0A1H6K769_RUMFL</name>
<dbReference type="EMBL" id="FNWV01000007">
    <property type="protein sequence ID" value="SEH69153.1"/>
    <property type="molecule type" value="Genomic_DNA"/>
</dbReference>
<evidence type="ECO:0000259" key="4">
    <source>
        <dbReference type="Pfam" id="PF00144"/>
    </source>
</evidence>
<dbReference type="GO" id="GO:0016020">
    <property type="term" value="C:membrane"/>
    <property type="evidence" value="ECO:0007669"/>
    <property type="project" value="UniProtKB-SubCell"/>
</dbReference>
<feature type="chain" id="PRO_5010169202" evidence="3">
    <location>
        <begin position="27"/>
        <end position="640"/>
    </location>
</feature>
<dbReference type="Pfam" id="PF00144">
    <property type="entry name" value="Beta-lactamase"/>
    <property type="match status" value="1"/>
</dbReference>
<evidence type="ECO:0000313" key="6">
    <source>
        <dbReference type="Proteomes" id="UP000183190"/>
    </source>
</evidence>
<gene>
    <name evidence="5" type="ORF">SAMN02910265_02156</name>
</gene>
<dbReference type="Gene3D" id="3.40.710.10">
    <property type="entry name" value="DD-peptidase/beta-lactamase superfamily"/>
    <property type="match status" value="1"/>
</dbReference>
<dbReference type="InterPro" id="IPR050491">
    <property type="entry name" value="AmpC-like"/>
</dbReference>
<dbReference type="InterPro" id="IPR001466">
    <property type="entry name" value="Beta-lactam-related"/>
</dbReference>
<keyword evidence="2" id="KW-0472">Membrane</keyword>
<evidence type="ECO:0000256" key="2">
    <source>
        <dbReference type="ARBA" id="ARBA00023136"/>
    </source>
</evidence>
<dbReference type="PANTHER" id="PTHR46825">
    <property type="entry name" value="D-ALANYL-D-ALANINE-CARBOXYPEPTIDASE/ENDOPEPTIDASE AMPH"/>
    <property type="match status" value="1"/>
</dbReference>
<proteinExistence type="predicted"/>
<comment type="subcellular location">
    <subcellularLocation>
        <location evidence="1">Membrane</location>
    </subcellularLocation>
</comment>
<evidence type="ECO:0000256" key="1">
    <source>
        <dbReference type="ARBA" id="ARBA00004370"/>
    </source>
</evidence>
<protein>
    <submittedName>
        <fullName evidence="5">CubicO group peptidase, beta-lactamase class C family</fullName>
    </submittedName>
</protein>